<dbReference type="CDD" id="cd17033">
    <property type="entry name" value="DR1245-like"/>
    <property type="match status" value="1"/>
</dbReference>
<dbReference type="AlphaFoldDB" id="A0A842HZT2"/>
<reference evidence="1 2" key="1">
    <citation type="submission" date="2020-08" db="EMBL/GenBank/DDBJ databases">
        <title>Draft genome sequence of Parasphingopyxis sp. GrpM-11.</title>
        <authorList>
            <person name="Oh J."/>
            <person name="Roh D.-H."/>
        </authorList>
    </citation>
    <scope>NUCLEOTIDE SEQUENCE [LARGE SCALE GENOMIC DNA]</scope>
    <source>
        <strain evidence="1 2">GrpM-11</strain>
    </source>
</reference>
<organism evidence="1 2">
    <name type="scientific">Parasphingopyxis marina</name>
    <dbReference type="NCBI Taxonomy" id="2761622"/>
    <lineage>
        <taxon>Bacteria</taxon>
        <taxon>Pseudomonadati</taxon>
        <taxon>Pseudomonadota</taxon>
        <taxon>Alphaproteobacteria</taxon>
        <taxon>Sphingomonadales</taxon>
        <taxon>Sphingomonadaceae</taxon>
        <taxon>Parasphingopyxis</taxon>
    </lineage>
</organism>
<proteinExistence type="predicted"/>
<name>A0A842HZT2_9SPHN</name>
<gene>
    <name evidence="1" type="ORF">H6P80_12230</name>
</gene>
<dbReference type="Pfam" id="PF10722">
    <property type="entry name" value="YbjN"/>
    <property type="match status" value="1"/>
</dbReference>
<evidence type="ECO:0000313" key="2">
    <source>
        <dbReference type="Proteomes" id="UP000564378"/>
    </source>
</evidence>
<dbReference type="RefSeq" id="WP_185801643.1">
    <property type="nucleotide sequence ID" value="NZ_JACJVJ010000002.1"/>
</dbReference>
<keyword evidence="2" id="KW-1185">Reference proteome</keyword>
<sequence>MGINVDELDDGRLASAPLDVLEDYFTAHGWQSERNGDEEIVTAVKGSWAQYEMRAVWRREDRVLQFLALPDIRVPEEKRALVYETFGLVNEQLWLGHFEMWAASGMILFRHAALLDPTNQAGLSLEQAEMLIEAALDECERFYPVFQFVLWGDKSPQEAIEAALIDTAGEA</sequence>
<protein>
    <submittedName>
        <fullName evidence="1">YbjN domain-containing protein</fullName>
    </submittedName>
</protein>
<dbReference type="EMBL" id="JACJVJ010000002">
    <property type="protein sequence ID" value="MBC2778385.1"/>
    <property type="molecule type" value="Genomic_DNA"/>
</dbReference>
<accession>A0A842HZT2</accession>
<comment type="caution">
    <text evidence="1">The sequence shown here is derived from an EMBL/GenBank/DDBJ whole genome shotgun (WGS) entry which is preliminary data.</text>
</comment>
<evidence type="ECO:0000313" key="1">
    <source>
        <dbReference type="EMBL" id="MBC2778385.1"/>
    </source>
</evidence>
<dbReference type="InterPro" id="IPR019660">
    <property type="entry name" value="Put_sensory_transdc_reg_YbjN"/>
</dbReference>
<dbReference type="Proteomes" id="UP000564378">
    <property type="component" value="Unassembled WGS sequence"/>
</dbReference>